<dbReference type="Pfam" id="PF09889">
    <property type="entry name" value="DUF2116"/>
    <property type="match status" value="1"/>
</dbReference>
<keyword evidence="1" id="KW-0812">Transmembrane</keyword>
<dbReference type="STRING" id="47311.MBCUT_18160"/>
<keyword evidence="3" id="KW-1185">Reference proteome</keyword>
<comment type="caution">
    <text evidence="2">The sequence shown here is derived from an EMBL/GenBank/DDBJ whole genome shotgun (WGS) entry which is preliminary data.</text>
</comment>
<organism evidence="2 3">
    <name type="scientific">Methanobrevibacter cuticularis</name>
    <dbReference type="NCBI Taxonomy" id="47311"/>
    <lineage>
        <taxon>Archaea</taxon>
        <taxon>Methanobacteriati</taxon>
        <taxon>Methanobacteriota</taxon>
        <taxon>Methanomada group</taxon>
        <taxon>Methanobacteria</taxon>
        <taxon>Methanobacteriales</taxon>
        <taxon>Methanobacteriaceae</taxon>
        <taxon>Methanobrevibacter</taxon>
    </lineage>
</organism>
<accession>A0A166CYZ5</accession>
<protein>
    <recommendedName>
        <fullName evidence="4">DUF2116 family Zn-ribbon domain-containing protein</fullName>
    </recommendedName>
</protein>
<gene>
    <name evidence="2" type="ORF">MBCUT_18160</name>
</gene>
<dbReference type="PIRSF" id="PIRSF004990">
    <property type="entry name" value="UCP004990"/>
    <property type="match status" value="1"/>
</dbReference>
<evidence type="ECO:0008006" key="4">
    <source>
        <dbReference type="Google" id="ProtNLM"/>
    </source>
</evidence>
<dbReference type="RefSeq" id="WP_084270787.1">
    <property type="nucleotide sequence ID" value="NZ_LWMW01000136.1"/>
</dbReference>
<dbReference type="OrthoDB" id="53264at2157"/>
<sequence length="63" mass="7391">MVDIHKHCPVCGTPIPLDEITCSNKCQNVLMENQAKMKRSRILLFIVMIIFIIVFVFMMFFNK</sequence>
<dbReference type="PATRIC" id="fig|47311.3.peg.1973"/>
<reference evidence="2 3" key="1">
    <citation type="submission" date="2016-04" db="EMBL/GenBank/DDBJ databases">
        <title>Genome sequence of Methanobrevibacter cuticularis DSM 11139.</title>
        <authorList>
            <person name="Poehlein A."/>
            <person name="Seedorf H."/>
            <person name="Daniel R."/>
        </authorList>
    </citation>
    <scope>NUCLEOTIDE SEQUENCE [LARGE SCALE GENOMIC DNA]</scope>
    <source>
        <strain evidence="2 3">DSM 11139</strain>
    </source>
</reference>
<dbReference type="EMBL" id="LWMW01000136">
    <property type="protein sequence ID" value="KZX15014.1"/>
    <property type="molecule type" value="Genomic_DNA"/>
</dbReference>
<dbReference type="Proteomes" id="UP000077275">
    <property type="component" value="Unassembled WGS sequence"/>
</dbReference>
<feature type="transmembrane region" description="Helical" evidence="1">
    <location>
        <begin position="42"/>
        <end position="61"/>
    </location>
</feature>
<evidence type="ECO:0000256" key="1">
    <source>
        <dbReference type="SAM" id="Phobius"/>
    </source>
</evidence>
<name>A0A166CYZ5_9EURY</name>
<keyword evidence="1" id="KW-1133">Transmembrane helix</keyword>
<keyword evidence="1" id="KW-0472">Membrane</keyword>
<dbReference type="AlphaFoldDB" id="A0A166CYZ5"/>
<evidence type="ECO:0000313" key="2">
    <source>
        <dbReference type="EMBL" id="KZX15014.1"/>
    </source>
</evidence>
<evidence type="ECO:0000313" key="3">
    <source>
        <dbReference type="Proteomes" id="UP000077275"/>
    </source>
</evidence>
<proteinExistence type="predicted"/>
<dbReference type="InterPro" id="IPR019216">
    <property type="entry name" value="DUF2116_treble_clef"/>
</dbReference>